<comment type="caution">
    <text evidence="2">The sequence shown here is derived from an EMBL/GenBank/DDBJ whole genome shotgun (WGS) entry which is preliminary data.</text>
</comment>
<dbReference type="OrthoDB" id="288703at2759"/>
<organism evidence="2 3">
    <name type="scientific">Russula ochroleuca</name>
    <dbReference type="NCBI Taxonomy" id="152965"/>
    <lineage>
        <taxon>Eukaryota</taxon>
        <taxon>Fungi</taxon>
        <taxon>Dikarya</taxon>
        <taxon>Basidiomycota</taxon>
        <taxon>Agaricomycotina</taxon>
        <taxon>Agaricomycetes</taxon>
        <taxon>Russulales</taxon>
        <taxon>Russulaceae</taxon>
        <taxon>Russula</taxon>
    </lineage>
</organism>
<evidence type="ECO:0000259" key="1">
    <source>
        <dbReference type="Pfam" id="PF25567"/>
    </source>
</evidence>
<reference evidence="2" key="1">
    <citation type="submission" date="2019-10" db="EMBL/GenBank/DDBJ databases">
        <authorList>
            <consortium name="DOE Joint Genome Institute"/>
            <person name="Kuo A."/>
            <person name="Miyauchi S."/>
            <person name="Kiss E."/>
            <person name="Drula E."/>
            <person name="Kohler A."/>
            <person name="Sanchez-Garcia M."/>
            <person name="Andreopoulos B."/>
            <person name="Barry K.W."/>
            <person name="Bonito G."/>
            <person name="Buee M."/>
            <person name="Carver A."/>
            <person name="Chen C."/>
            <person name="Cichocki N."/>
            <person name="Clum A."/>
            <person name="Culley D."/>
            <person name="Crous P.W."/>
            <person name="Fauchery L."/>
            <person name="Girlanda M."/>
            <person name="Hayes R."/>
            <person name="Keri Z."/>
            <person name="LaButti K."/>
            <person name="Lipzen A."/>
            <person name="Lombard V."/>
            <person name="Magnuson J."/>
            <person name="Maillard F."/>
            <person name="Morin E."/>
            <person name="Murat C."/>
            <person name="Nolan M."/>
            <person name="Ohm R."/>
            <person name="Pangilinan J."/>
            <person name="Pereira M."/>
            <person name="Perotto S."/>
            <person name="Peter M."/>
            <person name="Riley R."/>
            <person name="Sitrit Y."/>
            <person name="Stielow B."/>
            <person name="Szollosi G."/>
            <person name="Zifcakova L."/>
            <person name="Stursova M."/>
            <person name="Spatafora J.W."/>
            <person name="Tedersoo L."/>
            <person name="Vaario L.-M."/>
            <person name="Yamada A."/>
            <person name="Yan M."/>
            <person name="Wang P."/>
            <person name="Xu J."/>
            <person name="Bruns T."/>
            <person name="Baldrian P."/>
            <person name="Vilgalys R."/>
            <person name="Henrissat B."/>
            <person name="Grigoriev I.V."/>
            <person name="Hibbett D."/>
            <person name="Nagy L.G."/>
            <person name="Martin F.M."/>
        </authorList>
    </citation>
    <scope>NUCLEOTIDE SEQUENCE</scope>
    <source>
        <strain evidence="2">Prilba</strain>
    </source>
</reference>
<dbReference type="InterPro" id="IPR011989">
    <property type="entry name" value="ARM-like"/>
</dbReference>
<accession>A0A9P5TAQ1</accession>
<sequence length="126" mass="13963">MRIASSRCTCLACSPRVYRHRAETMLQAAGSLTDIFADERAPAEANFRAGNVLEALAGAVDGVRRAVKGIDRKKEGGRQLRRHGGEVRDNLVAFKAWRDTGGHVQLLPLIRHFPRLVNSLKKILYA</sequence>
<dbReference type="Pfam" id="PF25567">
    <property type="entry name" value="TPR_SYO1"/>
    <property type="match status" value="1"/>
</dbReference>
<gene>
    <name evidence="2" type="ORF">DFH94DRAFT_408691</name>
</gene>
<dbReference type="EMBL" id="WHVB01000006">
    <property type="protein sequence ID" value="KAF8481811.1"/>
    <property type="molecule type" value="Genomic_DNA"/>
</dbReference>
<dbReference type="InterPro" id="IPR057990">
    <property type="entry name" value="TPR_SYO1"/>
</dbReference>
<dbReference type="Proteomes" id="UP000759537">
    <property type="component" value="Unassembled WGS sequence"/>
</dbReference>
<evidence type="ECO:0000313" key="3">
    <source>
        <dbReference type="Proteomes" id="UP000759537"/>
    </source>
</evidence>
<name>A0A9P5TAQ1_9AGAM</name>
<feature type="domain" description="SYO1-like TPR repeats" evidence="1">
    <location>
        <begin position="23"/>
        <end position="98"/>
    </location>
</feature>
<evidence type="ECO:0000313" key="2">
    <source>
        <dbReference type="EMBL" id="KAF8481811.1"/>
    </source>
</evidence>
<dbReference type="AlphaFoldDB" id="A0A9P5TAQ1"/>
<protein>
    <recommendedName>
        <fullName evidence="1">SYO1-like TPR repeats domain-containing protein</fullName>
    </recommendedName>
</protein>
<keyword evidence="3" id="KW-1185">Reference proteome</keyword>
<proteinExistence type="predicted"/>
<reference evidence="2" key="2">
    <citation type="journal article" date="2020" name="Nat. Commun.">
        <title>Large-scale genome sequencing of mycorrhizal fungi provides insights into the early evolution of symbiotic traits.</title>
        <authorList>
            <person name="Miyauchi S."/>
            <person name="Kiss E."/>
            <person name="Kuo A."/>
            <person name="Drula E."/>
            <person name="Kohler A."/>
            <person name="Sanchez-Garcia M."/>
            <person name="Morin E."/>
            <person name="Andreopoulos B."/>
            <person name="Barry K.W."/>
            <person name="Bonito G."/>
            <person name="Buee M."/>
            <person name="Carver A."/>
            <person name="Chen C."/>
            <person name="Cichocki N."/>
            <person name="Clum A."/>
            <person name="Culley D."/>
            <person name="Crous P.W."/>
            <person name="Fauchery L."/>
            <person name="Girlanda M."/>
            <person name="Hayes R.D."/>
            <person name="Keri Z."/>
            <person name="LaButti K."/>
            <person name="Lipzen A."/>
            <person name="Lombard V."/>
            <person name="Magnuson J."/>
            <person name="Maillard F."/>
            <person name="Murat C."/>
            <person name="Nolan M."/>
            <person name="Ohm R.A."/>
            <person name="Pangilinan J."/>
            <person name="Pereira M.F."/>
            <person name="Perotto S."/>
            <person name="Peter M."/>
            <person name="Pfister S."/>
            <person name="Riley R."/>
            <person name="Sitrit Y."/>
            <person name="Stielow J.B."/>
            <person name="Szollosi G."/>
            <person name="Zifcakova L."/>
            <person name="Stursova M."/>
            <person name="Spatafora J.W."/>
            <person name="Tedersoo L."/>
            <person name="Vaario L.M."/>
            <person name="Yamada A."/>
            <person name="Yan M."/>
            <person name="Wang P."/>
            <person name="Xu J."/>
            <person name="Bruns T."/>
            <person name="Baldrian P."/>
            <person name="Vilgalys R."/>
            <person name="Dunand C."/>
            <person name="Henrissat B."/>
            <person name="Grigoriev I.V."/>
            <person name="Hibbett D."/>
            <person name="Nagy L.G."/>
            <person name="Martin F.M."/>
        </authorList>
    </citation>
    <scope>NUCLEOTIDE SEQUENCE</scope>
    <source>
        <strain evidence="2">Prilba</strain>
    </source>
</reference>
<dbReference type="Gene3D" id="1.25.10.10">
    <property type="entry name" value="Leucine-rich Repeat Variant"/>
    <property type="match status" value="1"/>
</dbReference>